<dbReference type="STRING" id="1611254.A0A2G5TC14"/>
<dbReference type="PANTHER" id="PTHR45886:SF11">
    <property type="entry name" value="NUCLEAR HORMONE RECEPTOR FAMILY-RELATED"/>
    <property type="match status" value="1"/>
</dbReference>
<evidence type="ECO:0000256" key="10">
    <source>
        <dbReference type="SAM" id="Phobius"/>
    </source>
</evidence>
<dbReference type="SUPFAM" id="SSF57716">
    <property type="entry name" value="Glucocorticoid receptor-like (DNA-binding domain)"/>
    <property type="match status" value="1"/>
</dbReference>
<evidence type="ECO:0008006" key="15">
    <source>
        <dbReference type="Google" id="ProtNLM"/>
    </source>
</evidence>
<gene>
    <name evidence="13" type="primary">Cnig_chr_V.g17894</name>
    <name evidence="13" type="ORF">B9Z55_017894</name>
</gene>
<feature type="domain" description="NR LBD" evidence="12">
    <location>
        <begin position="78"/>
        <end position="302"/>
    </location>
</feature>
<accession>A0A2G5TC14</accession>
<comment type="similarity">
    <text evidence="1">Belongs to the nuclear hormone receptor family.</text>
</comment>
<dbReference type="PRINTS" id="PR00047">
    <property type="entry name" value="STROIDFINGER"/>
</dbReference>
<feature type="transmembrane region" description="Helical" evidence="10">
    <location>
        <begin position="356"/>
        <end position="384"/>
    </location>
</feature>
<dbReference type="GO" id="GO:0008270">
    <property type="term" value="F:zinc ion binding"/>
    <property type="evidence" value="ECO:0007669"/>
    <property type="project" value="UniProtKB-KW"/>
</dbReference>
<keyword evidence="7" id="KW-0804">Transcription</keyword>
<dbReference type="SMART" id="SM00399">
    <property type="entry name" value="ZnF_C4"/>
    <property type="match status" value="1"/>
</dbReference>
<dbReference type="Proteomes" id="UP000230233">
    <property type="component" value="Chromosome V"/>
</dbReference>
<feature type="transmembrane region" description="Helical" evidence="10">
    <location>
        <begin position="404"/>
        <end position="432"/>
    </location>
</feature>
<feature type="transmembrane region" description="Helical" evidence="10">
    <location>
        <begin position="438"/>
        <end position="462"/>
    </location>
</feature>
<dbReference type="InterPro" id="IPR013088">
    <property type="entry name" value="Znf_NHR/GATA"/>
</dbReference>
<keyword evidence="10" id="KW-1133">Transmembrane helix</keyword>
<evidence type="ECO:0000313" key="13">
    <source>
        <dbReference type="EMBL" id="PIC24641.1"/>
    </source>
</evidence>
<dbReference type="InterPro" id="IPR000536">
    <property type="entry name" value="Nucl_hrmn_rcpt_lig-bd"/>
</dbReference>
<dbReference type="SMART" id="SM00430">
    <property type="entry name" value="HOLI"/>
    <property type="match status" value="1"/>
</dbReference>
<evidence type="ECO:0000256" key="5">
    <source>
        <dbReference type="ARBA" id="ARBA00023015"/>
    </source>
</evidence>
<dbReference type="SUPFAM" id="SSF48508">
    <property type="entry name" value="Nuclear receptor ligand-binding domain"/>
    <property type="match status" value="1"/>
</dbReference>
<evidence type="ECO:0000256" key="6">
    <source>
        <dbReference type="ARBA" id="ARBA00023125"/>
    </source>
</evidence>
<proteinExistence type="inferred from homology"/>
<dbReference type="Gene3D" id="1.10.565.10">
    <property type="entry name" value="Retinoid X Receptor"/>
    <property type="match status" value="1"/>
</dbReference>
<dbReference type="Pfam" id="PF00104">
    <property type="entry name" value="Hormone_recep"/>
    <property type="match status" value="1"/>
</dbReference>
<dbReference type="Pfam" id="PF00105">
    <property type="entry name" value="zf-C4"/>
    <property type="match status" value="1"/>
</dbReference>
<dbReference type="GO" id="GO:0043565">
    <property type="term" value="F:sequence-specific DNA binding"/>
    <property type="evidence" value="ECO:0007669"/>
    <property type="project" value="InterPro"/>
</dbReference>
<keyword evidence="9" id="KW-0539">Nucleus</keyword>
<dbReference type="PROSITE" id="PS51843">
    <property type="entry name" value="NR_LBD"/>
    <property type="match status" value="1"/>
</dbReference>
<keyword evidence="14" id="KW-1185">Reference proteome</keyword>
<keyword evidence="8" id="KW-0675">Receptor</keyword>
<keyword evidence="10" id="KW-0472">Membrane</keyword>
<sequence>MMNPCVVCGKWTSAFNYGANFCNACKIFYRRAMKTENFPSECLKEGNCSKCRFCRYQLCLNAGLSPPARKSTNSGFLSLIKNLEILDNQRKEKVLSYSQLPHLNFNFWAEATYQTTLEFISSLEVYKLLNDTEQMVLVWQSVRKYNTLCFAMRAYTDQRDMVEFPKGVNPLPPELNLYFQNFPCVLYKIRSNVVTKLREISITNDEFLLLSAILICDPVPSMFTESGQSHVDWYQKLYSSTLFQYCQTHYPENGPSRFSDLLSVIGVVIQTIEINRLRLTFYGCKIWFWFSIPVWYAAVWFCTGYFLSEPNEATTRFIKDDVKNIFELEPDAYIYLGPYLYETTTDGNVKVHILPFIGLAIISATIVSSIIFIVLFATLCYIRISDLVIASIISARIRSLQRQLFYALVVQTLVPLILMHIPAAIMFAFVFLNIDLGVYSAIVSMTIALYPAVDPIPTMVIVNNYRRTILTYLGLRKTKTSEEGQKRF</sequence>
<keyword evidence="3" id="KW-0863">Zinc-finger</keyword>
<dbReference type="SUPFAM" id="SSF81321">
    <property type="entry name" value="Family A G protein-coupled receptor-like"/>
    <property type="match status" value="1"/>
</dbReference>
<dbReference type="PROSITE" id="PS51030">
    <property type="entry name" value="NUCLEAR_REC_DBD_2"/>
    <property type="match status" value="1"/>
</dbReference>
<evidence type="ECO:0000256" key="1">
    <source>
        <dbReference type="ARBA" id="ARBA00005993"/>
    </source>
</evidence>
<evidence type="ECO:0000256" key="4">
    <source>
        <dbReference type="ARBA" id="ARBA00022833"/>
    </source>
</evidence>
<dbReference type="AlphaFoldDB" id="A0A2G5TC14"/>
<dbReference type="InterPro" id="IPR035500">
    <property type="entry name" value="NHR-like_dom_sf"/>
</dbReference>
<keyword evidence="6" id="KW-0238">DNA-binding</keyword>
<evidence type="ECO:0000313" key="14">
    <source>
        <dbReference type="Proteomes" id="UP000230233"/>
    </source>
</evidence>
<dbReference type="Pfam" id="PF10326">
    <property type="entry name" value="7TM_GPCR_Str"/>
    <property type="match status" value="1"/>
</dbReference>
<evidence type="ECO:0000259" key="12">
    <source>
        <dbReference type="PROSITE" id="PS51843"/>
    </source>
</evidence>
<evidence type="ECO:0000259" key="11">
    <source>
        <dbReference type="PROSITE" id="PS51030"/>
    </source>
</evidence>
<dbReference type="InterPro" id="IPR019428">
    <property type="entry name" value="7TM_GPCR_serpentine_rcpt_Str"/>
</dbReference>
<evidence type="ECO:0000256" key="8">
    <source>
        <dbReference type="ARBA" id="ARBA00023170"/>
    </source>
</evidence>
<reference evidence="14" key="1">
    <citation type="submission" date="2017-10" db="EMBL/GenBank/DDBJ databases">
        <title>Rapid genome shrinkage in a self-fertile nematode reveals novel sperm competition proteins.</title>
        <authorList>
            <person name="Yin D."/>
            <person name="Schwarz E.M."/>
            <person name="Thomas C.G."/>
            <person name="Felde R.L."/>
            <person name="Korf I.F."/>
            <person name="Cutter A.D."/>
            <person name="Schartner C.M."/>
            <person name="Ralston E.J."/>
            <person name="Meyer B.J."/>
            <person name="Haag E.S."/>
        </authorList>
    </citation>
    <scope>NUCLEOTIDE SEQUENCE [LARGE SCALE GENOMIC DNA]</scope>
    <source>
        <strain evidence="14">JU1422</strain>
    </source>
</reference>
<dbReference type="OrthoDB" id="5789396at2759"/>
<organism evidence="13 14">
    <name type="scientific">Caenorhabditis nigoni</name>
    <dbReference type="NCBI Taxonomy" id="1611254"/>
    <lineage>
        <taxon>Eukaryota</taxon>
        <taxon>Metazoa</taxon>
        <taxon>Ecdysozoa</taxon>
        <taxon>Nematoda</taxon>
        <taxon>Chromadorea</taxon>
        <taxon>Rhabditida</taxon>
        <taxon>Rhabditina</taxon>
        <taxon>Rhabditomorpha</taxon>
        <taxon>Rhabditoidea</taxon>
        <taxon>Rhabditidae</taxon>
        <taxon>Peloderinae</taxon>
        <taxon>Caenorhabditis</taxon>
    </lineage>
</organism>
<keyword evidence="10" id="KW-0812">Transmembrane</keyword>
<name>A0A2G5TC14_9PELO</name>
<keyword evidence="4" id="KW-0862">Zinc</keyword>
<dbReference type="Gene3D" id="3.30.50.10">
    <property type="entry name" value="Erythroid Transcription Factor GATA-1, subunit A"/>
    <property type="match status" value="1"/>
</dbReference>
<feature type="transmembrane region" description="Helical" evidence="10">
    <location>
        <begin position="286"/>
        <end position="307"/>
    </location>
</feature>
<dbReference type="EMBL" id="PDUG01000005">
    <property type="protein sequence ID" value="PIC24641.1"/>
    <property type="molecule type" value="Genomic_DNA"/>
</dbReference>
<evidence type="ECO:0000256" key="7">
    <source>
        <dbReference type="ARBA" id="ARBA00023163"/>
    </source>
</evidence>
<dbReference type="PANTHER" id="PTHR45886">
    <property type="entry name" value="NUCLEAR HORMONE RECEPTOR FAMILY-RELATED-RELATED"/>
    <property type="match status" value="1"/>
</dbReference>
<evidence type="ECO:0000256" key="9">
    <source>
        <dbReference type="ARBA" id="ARBA00023242"/>
    </source>
</evidence>
<keyword evidence="5" id="KW-0805">Transcription regulation</keyword>
<feature type="domain" description="Nuclear receptor" evidence="11">
    <location>
        <begin position="2"/>
        <end position="71"/>
    </location>
</feature>
<dbReference type="GO" id="GO:0003700">
    <property type="term" value="F:DNA-binding transcription factor activity"/>
    <property type="evidence" value="ECO:0007669"/>
    <property type="project" value="InterPro"/>
</dbReference>
<protein>
    <recommendedName>
        <fullName evidence="15">Nuclear receptor domain-containing protein</fullName>
    </recommendedName>
</protein>
<evidence type="ECO:0000256" key="3">
    <source>
        <dbReference type="ARBA" id="ARBA00022771"/>
    </source>
</evidence>
<comment type="caution">
    <text evidence="13">The sequence shown here is derived from an EMBL/GenBank/DDBJ whole genome shotgun (WGS) entry which is preliminary data.</text>
</comment>
<keyword evidence="2" id="KW-0479">Metal-binding</keyword>
<evidence type="ECO:0000256" key="2">
    <source>
        <dbReference type="ARBA" id="ARBA00022723"/>
    </source>
</evidence>
<dbReference type="InterPro" id="IPR001628">
    <property type="entry name" value="Znf_hrmn_rcpt"/>
</dbReference>